<dbReference type="PRINTS" id="PR00344">
    <property type="entry name" value="BCTRLSENSOR"/>
</dbReference>
<keyword evidence="6 13" id="KW-0812">Transmembrane</keyword>
<dbReference type="FunFam" id="3.30.565.10:FF:000057">
    <property type="entry name" value="Sensor histidine kinase"/>
    <property type="match status" value="1"/>
</dbReference>
<evidence type="ECO:0000256" key="6">
    <source>
        <dbReference type="ARBA" id="ARBA00022692"/>
    </source>
</evidence>
<dbReference type="GO" id="GO:0005886">
    <property type="term" value="C:plasma membrane"/>
    <property type="evidence" value="ECO:0007669"/>
    <property type="project" value="UniProtKB-SubCell"/>
</dbReference>
<evidence type="ECO:0000256" key="3">
    <source>
        <dbReference type="ARBA" id="ARBA00012438"/>
    </source>
</evidence>
<keyword evidence="7" id="KW-0547">Nucleotide-binding</keyword>
<evidence type="ECO:0000256" key="2">
    <source>
        <dbReference type="ARBA" id="ARBA00004651"/>
    </source>
</evidence>
<keyword evidence="10 13" id="KW-1133">Transmembrane helix</keyword>
<keyword evidence="9" id="KW-0067">ATP-binding</keyword>
<evidence type="ECO:0000256" key="1">
    <source>
        <dbReference type="ARBA" id="ARBA00000085"/>
    </source>
</evidence>
<evidence type="ECO:0000256" key="8">
    <source>
        <dbReference type="ARBA" id="ARBA00022777"/>
    </source>
</evidence>
<keyword evidence="12 13" id="KW-0472">Membrane</keyword>
<dbReference type="GO" id="GO:0004721">
    <property type="term" value="F:phosphoprotein phosphatase activity"/>
    <property type="evidence" value="ECO:0007669"/>
    <property type="project" value="TreeGrafter"/>
</dbReference>
<keyword evidence="5" id="KW-0808">Transferase</keyword>
<dbReference type="Gene3D" id="3.30.565.10">
    <property type="entry name" value="Histidine kinase-like ATPase, C-terminal domain"/>
    <property type="match status" value="1"/>
</dbReference>
<dbReference type="InterPro" id="IPR003594">
    <property type="entry name" value="HATPase_dom"/>
</dbReference>
<evidence type="ECO:0000256" key="7">
    <source>
        <dbReference type="ARBA" id="ARBA00022741"/>
    </source>
</evidence>
<dbReference type="SUPFAM" id="SSF55874">
    <property type="entry name" value="ATPase domain of HSP90 chaperone/DNA topoisomerase II/histidine kinase"/>
    <property type="match status" value="1"/>
</dbReference>
<evidence type="ECO:0000256" key="5">
    <source>
        <dbReference type="ARBA" id="ARBA00022679"/>
    </source>
</evidence>
<accession>A0A0A3J1D3</accession>
<dbReference type="GO" id="GO:0016036">
    <property type="term" value="P:cellular response to phosphate starvation"/>
    <property type="evidence" value="ECO:0007669"/>
    <property type="project" value="TreeGrafter"/>
</dbReference>
<evidence type="ECO:0000256" key="12">
    <source>
        <dbReference type="ARBA" id="ARBA00023136"/>
    </source>
</evidence>
<evidence type="ECO:0000256" key="11">
    <source>
        <dbReference type="ARBA" id="ARBA00023012"/>
    </source>
</evidence>
<dbReference type="OrthoDB" id="9780487at2"/>
<feature type="transmembrane region" description="Helical" evidence="13">
    <location>
        <begin position="36"/>
        <end position="60"/>
    </location>
</feature>
<dbReference type="eggNOG" id="COG2205">
    <property type="taxonomic scope" value="Bacteria"/>
</dbReference>
<dbReference type="RefSeq" id="WP_036175757.1">
    <property type="nucleotide sequence ID" value="NZ_AVCZ01000014.1"/>
</dbReference>
<dbReference type="InterPro" id="IPR004358">
    <property type="entry name" value="Sig_transdc_His_kin-like_C"/>
</dbReference>
<dbReference type="SMART" id="SM00387">
    <property type="entry name" value="HATPase_c"/>
    <property type="match status" value="1"/>
</dbReference>
<proteinExistence type="predicted"/>
<evidence type="ECO:0000313" key="16">
    <source>
        <dbReference type="Proteomes" id="UP000030595"/>
    </source>
</evidence>
<comment type="caution">
    <text evidence="15">The sequence shown here is derived from an EMBL/GenBank/DDBJ whole genome shotgun (WGS) entry which is preliminary data.</text>
</comment>
<dbReference type="Proteomes" id="UP000030595">
    <property type="component" value="Unassembled WGS sequence"/>
</dbReference>
<protein>
    <recommendedName>
        <fullName evidence="3">histidine kinase</fullName>
        <ecNumber evidence="3">2.7.13.3</ecNumber>
    </recommendedName>
</protein>
<sequence>MGLRLFIKEHISFILFELCVVLFILSLYWLDGFRNINTALYSIIISVMLLFSFLAMRYFVRRNYLNKITQLPNVMEDALQKNAKTVEYIQTEQYLHELYHVYQMEVQALYANQIRQEKFLNQWIHQMKTPISVLELLLQNDEQLDKKSVQEEVDRLKRGLDMVLVNARIEKFEEDMQVEQVQLGELVKATINDNKRLFITKHVFPVIRVEEEIIVASDSKWLKFALGQFITNAVKYTFEENKKIVISAEKNNDTVQLHIKDEGIGIPKSDLSRITKPFFTGENGRKTGESTGMGLYLANEICEKLGIKLTIESEVGKGTTVTLTF</sequence>
<evidence type="ECO:0000256" key="9">
    <source>
        <dbReference type="ARBA" id="ARBA00022840"/>
    </source>
</evidence>
<keyword evidence="4" id="KW-1003">Cell membrane</keyword>
<dbReference type="PANTHER" id="PTHR45453:SF2">
    <property type="entry name" value="HISTIDINE KINASE"/>
    <property type="match status" value="1"/>
</dbReference>
<evidence type="ECO:0000256" key="4">
    <source>
        <dbReference type="ARBA" id="ARBA00022475"/>
    </source>
</evidence>
<reference evidence="15 16" key="1">
    <citation type="submission" date="2014-02" db="EMBL/GenBank/DDBJ databases">
        <title>Draft genome sequence of Lysinibacillus massiliensis CCUG 49529.</title>
        <authorList>
            <person name="Zhang F."/>
            <person name="Wang G."/>
            <person name="Zhang L."/>
        </authorList>
    </citation>
    <scope>NUCLEOTIDE SEQUENCE [LARGE SCALE GENOMIC DNA]</scope>
    <source>
        <strain evidence="15 16">CCUG 49529</strain>
    </source>
</reference>
<name>A0A0A3J1D3_9BACL</name>
<keyword evidence="11" id="KW-0902">Two-component regulatory system</keyword>
<comment type="subcellular location">
    <subcellularLocation>
        <location evidence="2">Cell membrane</location>
        <topology evidence="2">Multi-pass membrane protein</topology>
    </subcellularLocation>
</comment>
<dbReference type="Pfam" id="PF02518">
    <property type="entry name" value="HATPase_c"/>
    <property type="match status" value="1"/>
</dbReference>
<organism evidence="15 16">
    <name type="scientific">Ureibacillus massiliensis 4400831 = CIP 108448 = CCUG 49529</name>
    <dbReference type="NCBI Taxonomy" id="1211035"/>
    <lineage>
        <taxon>Bacteria</taxon>
        <taxon>Bacillati</taxon>
        <taxon>Bacillota</taxon>
        <taxon>Bacilli</taxon>
        <taxon>Bacillales</taxon>
        <taxon>Caryophanaceae</taxon>
        <taxon>Ureibacillus</taxon>
    </lineage>
</organism>
<dbReference type="EMBL" id="JPVQ01000014">
    <property type="protein sequence ID" value="KGR90784.1"/>
    <property type="molecule type" value="Genomic_DNA"/>
</dbReference>
<gene>
    <name evidence="15" type="ORF">CD30_09610</name>
</gene>
<comment type="catalytic activity">
    <reaction evidence="1">
        <text>ATP + protein L-histidine = ADP + protein N-phospho-L-histidine.</text>
        <dbReference type="EC" id="2.7.13.3"/>
    </reaction>
</comment>
<feature type="domain" description="Histidine kinase" evidence="14">
    <location>
        <begin position="122"/>
        <end position="325"/>
    </location>
</feature>
<evidence type="ECO:0000259" key="14">
    <source>
        <dbReference type="PROSITE" id="PS50109"/>
    </source>
</evidence>
<dbReference type="PANTHER" id="PTHR45453">
    <property type="entry name" value="PHOSPHATE REGULON SENSOR PROTEIN PHOR"/>
    <property type="match status" value="1"/>
</dbReference>
<dbReference type="InterPro" id="IPR050351">
    <property type="entry name" value="BphY/WalK/GraS-like"/>
</dbReference>
<evidence type="ECO:0000313" key="15">
    <source>
        <dbReference type="EMBL" id="KGR90784.1"/>
    </source>
</evidence>
<keyword evidence="8 15" id="KW-0418">Kinase</keyword>
<dbReference type="GO" id="GO:0005524">
    <property type="term" value="F:ATP binding"/>
    <property type="evidence" value="ECO:0007669"/>
    <property type="project" value="UniProtKB-KW"/>
</dbReference>
<evidence type="ECO:0000256" key="10">
    <source>
        <dbReference type="ARBA" id="ARBA00022989"/>
    </source>
</evidence>
<dbReference type="InterPro" id="IPR005467">
    <property type="entry name" value="His_kinase_dom"/>
</dbReference>
<dbReference type="EC" id="2.7.13.3" evidence="3"/>
<dbReference type="InterPro" id="IPR036890">
    <property type="entry name" value="HATPase_C_sf"/>
</dbReference>
<dbReference type="PROSITE" id="PS50109">
    <property type="entry name" value="HIS_KIN"/>
    <property type="match status" value="1"/>
</dbReference>
<dbReference type="AlphaFoldDB" id="A0A0A3J1D3"/>
<evidence type="ECO:0000256" key="13">
    <source>
        <dbReference type="SAM" id="Phobius"/>
    </source>
</evidence>
<keyword evidence="16" id="KW-1185">Reference proteome</keyword>
<feature type="transmembrane region" description="Helical" evidence="13">
    <location>
        <begin position="12"/>
        <end position="30"/>
    </location>
</feature>
<dbReference type="GO" id="GO:0000155">
    <property type="term" value="F:phosphorelay sensor kinase activity"/>
    <property type="evidence" value="ECO:0007669"/>
    <property type="project" value="TreeGrafter"/>
</dbReference>